<feature type="compositionally biased region" description="Basic and acidic residues" evidence="1">
    <location>
        <begin position="36"/>
        <end position="49"/>
    </location>
</feature>
<evidence type="ECO:0000313" key="3">
    <source>
        <dbReference type="Proteomes" id="UP000466442"/>
    </source>
</evidence>
<dbReference type="AlphaFoldDB" id="A0A8S9XET8"/>
<evidence type="ECO:0000313" key="2">
    <source>
        <dbReference type="EMBL" id="KAF6206125.1"/>
    </source>
</evidence>
<protein>
    <submittedName>
        <fullName evidence="2">Uncharacterized protein</fullName>
    </submittedName>
</protein>
<dbReference type="Proteomes" id="UP000466442">
    <property type="component" value="Unassembled WGS sequence"/>
</dbReference>
<keyword evidence="3" id="KW-1185">Reference proteome</keyword>
<gene>
    <name evidence="2" type="ORF">GE061_017350</name>
</gene>
<proteinExistence type="predicted"/>
<organism evidence="2 3">
    <name type="scientific">Apolygus lucorum</name>
    <name type="common">Small green plant bug</name>
    <name type="synonym">Lygocoris lucorum</name>
    <dbReference type="NCBI Taxonomy" id="248454"/>
    <lineage>
        <taxon>Eukaryota</taxon>
        <taxon>Metazoa</taxon>
        <taxon>Ecdysozoa</taxon>
        <taxon>Arthropoda</taxon>
        <taxon>Hexapoda</taxon>
        <taxon>Insecta</taxon>
        <taxon>Pterygota</taxon>
        <taxon>Neoptera</taxon>
        <taxon>Paraneoptera</taxon>
        <taxon>Hemiptera</taxon>
        <taxon>Heteroptera</taxon>
        <taxon>Panheteroptera</taxon>
        <taxon>Cimicomorpha</taxon>
        <taxon>Miridae</taxon>
        <taxon>Mirini</taxon>
        <taxon>Apolygus</taxon>
    </lineage>
</organism>
<reference evidence="2" key="1">
    <citation type="journal article" date="2021" name="Mol. Ecol. Resour.">
        <title>Apolygus lucorum genome provides insights into omnivorousness and mesophyll feeding.</title>
        <authorList>
            <person name="Liu Y."/>
            <person name="Liu H."/>
            <person name="Wang H."/>
            <person name="Huang T."/>
            <person name="Liu B."/>
            <person name="Yang B."/>
            <person name="Yin L."/>
            <person name="Li B."/>
            <person name="Zhang Y."/>
            <person name="Zhang S."/>
            <person name="Jiang F."/>
            <person name="Zhang X."/>
            <person name="Ren Y."/>
            <person name="Wang B."/>
            <person name="Wang S."/>
            <person name="Lu Y."/>
            <person name="Wu K."/>
            <person name="Fan W."/>
            <person name="Wang G."/>
        </authorList>
    </citation>
    <scope>NUCLEOTIDE SEQUENCE</scope>
    <source>
        <strain evidence="2">12Hb</strain>
    </source>
</reference>
<name>A0A8S9XET8_APOLU</name>
<sequence>MRNIGPHSLSFPFPASAAPQFQFPPPLSSSSHLNRPRVEGRPSTQERYRSPIGASPQSLSGRAVVIVLIRPRRHEELPDLREGHNLPP</sequence>
<feature type="region of interest" description="Disordered" evidence="1">
    <location>
        <begin position="20"/>
        <end position="57"/>
    </location>
</feature>
<accession>A0A8S9XET8</accession>
<dbReference type="EMBL" id="WIXP02000008">
    <property type="protein sequence ID" value="KAF6206125.1"/>
    <property type="molecule type" value="Genomic_DNA"/>
</dbReference>
<evidence type="ECO:0000256" key="1">
    <source>
        <dbReference type="SAM" id="MobiDB-lite"/>
    </source>
</evidence>
<comment type="caution">
    <text evidence="2">The sequence shown here is derived from an EMBL/GenBank/DDBJ whole genome shotgun (WGS) entry which is preliminary data.</text>
</comment>